<sequence length="18" mass="2235">MCEIRLITKSLQWCRLIK</sequence>
<reference evidence="1" key="2">
    <citation type="journal article" date="2015" name="Fish Shellfish Immunol.">
        <title>Early steps in the European eel (Anguilla anguilla)-Vibrio vulnificus interaction in the gills: Role of the RtxA13 toxin.</title>
        <authorList>
            <person name="Callol A."/>
            <person name="Pajuelo D."/>
            <person name="Ebbesson L."/>
            <person name="Teles M."/>
            <person name="MacKenzie S."/>
            <person name="Amaro C."/>
        </authorList>
    </citation>
    <scope>NUCLEOTIDE SEQUENCE</scope>
</reference>
<protein>
    <submittedName>
        <fullName evidence="1">Uncharacterized protein</fullName>
    </submittedName>
</protein>
<proteinExistence type="predicted"/>
<name>A0A0E9SPJ4_ANGAN</name>
<evidence type="ECO:0000313" key="1">
    <source>
        <dbReference type="EMBL" id="JAH42428.1"/>
    </source>
</evidence>
<accession>A0A0E9SPJ4</accession>
<dbReference type="EMBL" id="GBXM01066149">
    <property type="protein sequence ID" value="JAH42428.1"/>
    <property type="molecule type" value="Transcribed_RNA"/>
</dbReference>
<dbReference type="AlphaFoldDB" id="A0A0E9SPJ4"/>
<organism evidence="1">
    <name type="scientific">Anguilla anguilla</name>
    <name type="common">European freshwater eel</name>
    <name type="synonym">Muraena anguilla</name>
    <dbReference type="NCBI Taxonomy" id="7936"/>
    <lineage>
        <taxon>Eukaryota</taxon>
        <taxon>Metazoa</taxon>
        <taxon>Chordata</taxon>
        <taxon>Craniata</taxon>
        <taxon>Vertebrata</taxon>
        <taxon>Euteleostomi</taxon>
        <taxon>Actinopterygii</taxon>
        <taxon>Neopterygii</taxon>
        <taxon>Teleostei</taxon>
        <taxon>Anguilliformes</taxon>
        <taxon>Anguillidae</taxon>
        <taxon>Anguilla</taxon>
    </lineage>
</organism>
<reference evidence="1" key="1">
    <citation type="submission" date="2014-11" db="EMBL/GenBank/DDBJ databases">
        <authorList>
            <person name="Amaro Gonzalez C."/>
        </authorList>
    </citation>
    <scope>NUCLEOTIDE SEQUENCE</scope>
</reference>